<protein>
    <submittedName>
        <fullName evidence="1">Scavenger receptor class F member 2</fullName>
    </submittedName>
</protein>
<proteinExistence type="predicted"/>
<evidence type="ECO:0000313" key="1">
    <source>
        <dbReference type="EMBL" id="EKC32173.1"/>
    </source>
</evidence>
<dbReference type="AlphaFoldDB" id="K1QDZ6"/>
<sequence>MTYFYTDDLSFKAVASQSKIALGQPIAYAASNAVDRDIATCTRADEIGMNALDKTTWWKVDLNGTFNIFSINILFKNYENYDNRQRGRLAGFSLFVSNTGAIQGSTLCYKDGPQLPPLNFTTECITSGRYVLFYNERFDGVSYPTGYELTNLFTELCEVIVKECREGWYGDSCGRQCSGHCRDGVACNHVTGRCDRGCDAGWTGATCEKGSEFKRFDCVDCVDPEVHAENI</sequence>
<accession>K1QDZ6</accession>
<reference evidence="1" key="1">
    <citation type="journal article" date="2012" name="Nature">
        <title>The oyster genome reveals stress adaptation and complexity of shell formation.</title>
        <authorList>
            <person name="Zhang G."/>
            <person name="Fang X."/>
            <person name="Guo X."/>
            <person name="Li L."/>
            <person name="Luo R."/>
            <person name="Xu F."/>
            <person name="Yang P."/>
            <person name="Zhang L."/>
            <person name="Wang X."/>
            <person name="Qi H."/>
            <person name="Xiong Z."/>
            <person name="Que H."/>
            <person name="Xie Y."/>
            <person name="Holland P.W."/>
            <person name="Paps J."/>
            <person name="Zhu Y."/>
            <person name="Wu F."/>
            <person name="Chen Y."/>
            <person name="Wang J."/>
            <person name="Peng C."/>
            <person name="Meng J."/>
            <person name="Yang L."/>
            <person name="Liu J."/>
            <person name="Wen B."/>
            <person name="Zhang N."/>
            <person name="Huang Z."/>
            <person name="Zhu Q."/>
            <person name="Feng Y."/>
            <person name="Mount A."/>
            <person name="Hedgecock D."/>
            <person name="Xu Z."/>
            <person name="Liu Y."/>
            <person name="Domazet-Loso T."/>
            <person name="Du Y."/>
            <person name="Sun X."/>
            <person name="Zhang S."/>
            <person name="Liu B."/>
            <person name="Cheng P."/>
            <person name="Jiang X."/>
            <person name="Li J."/>
            <person name="Fan D."/>
            <person name="Wang W."/>
            <person name="Fu W."/>
            <person name="Wang T."/>
            <person name="Wang B."/>
            <person name="Zhang J."/>
            <person name="Peng Z."/>
            <person name="Li Y."/>
            <person name="Li N."/>
            <person name="Wang J."/>
            <person name="Chen M."/>
            <person name="He Y."/>
            <person name="Tan F."/>
            <person name="Song X."/>
            <person name="Zheng Q."/>
            <person name="Huang R."/>
            <person name="Yang H."/>
            <person name="Du X."/>
            <person name="Chen L."/>
            <person name="Yang M."/>
            <person name="Gaffney P.M."/>
            <person name="Wang S."/>
            <person name="Luo L."/>
            <person name="She Z."/>
            <person name="Ming Y."/>
            <person name="Huang W."/>
            <person name="Zhang S."/>
            <person name="Huang B."/>
            <person name="Zhang Y."/>
            <person name="Qu T."/>
            <person name="Ni P."/>
            <person name="Miao G."/>
            <person name="Wang J."/>
            <person name="Wang Q."/>
            <person name="Steinberg C.E."/>
            <person name="Wang H."/>
            <person name="Li N."/>
            <person name="Qian L."/>
            <person name="Zhang G."/>
            <person name="Li Y."/>
            <person name="Yang H."/>
            <person name="Liu X."/>
            <person name="Wang J."/>
            <person name="Yin Y."/>
            <person name="Wang J."/>
        </authorList>
    </citation>
    <scope>NUCLEOTIDE SEQUENCE [LARGE SCALE GENOMIC DNA]</scope>
    <source>
        <strain evidence="1">05x7-T-G4-1.051#20</strain>
    </source>
</reference>
<dbReference type="EMBL" id="JH819033">
    <property type="protein sequence ID" value="EKC32173.1"/>
    <property type="molecule type" value="Genomic_DNA"/>
</dbReference>
<dbReference type="InterPro" id="IPR008979">
    <property type="entry name" value="Galactose-bd-like_sf"/>
</dbReference>
<dbReference type="Gene3D" id="2.60.120.260">
    <property type="entry name" value="Galactose-binding domain-like"/>
    <property type="match status" value="1"/>
</dbReference>
<name>K1QDZ6_MAGGI</name>
<organism evidence="1">
    <name type="scientific">Magallana gigas</name>
    <name type="common">Pacific oyster</name>
    <name type="synonym">Crassostrea gigas</name>
    <dbReference type="NCBI Taxonomy" id="29159"/>
    <lineage>
        <taxon>Eukaryota</taxon>
        <taxon>Metazoa</taxon>
        <taxon>Spiralia</taxon>
        <taxon>Lophotrochozoa</taxon>
        <taxon>Mollusca</taxon>
        <taxon>Bivalvia</taxon>
        <taxon>Autobranchia</taxon>
        <taxon>Pteriomorphia</taxon>
        <taxon>Ostreida</taxon>
        <taxon>Ostreoidea</taxon>
        <taxon>Ostreidae</taxon>
        <taxon>Magallana</taxon>
    </lineage>
</organism>
<keyword evidence="1" id="KW-0675">Receptor</keyword>
<dbReference type="SUPFAM" id="SSF49785">
    <property type="entry name" value="Galactose-binding domain-like"/>
    <property type="match status" value="1"/>
</dbReference>
<dbReference type="InParanoid" id="K1QDZ6"/>
<gene>
    <name evidence="1" type="ORF">CGI_10007574</name>
</gene>
<dbReference type="HOGENOM" id="CLU_1200862_0_0_1"/>